<dbReference type="Pfam" id="PF14726">
    <property type="entry name" value="RTTN_N"/>
    <property type="match status" value="1"/>
</dbReference>
<dbReference type="Proteomes" id="UP001652740">
    <property type="component" value="Unplaced"/>
</dbReference>
<feature type="domain" description="Rotatin N-terminal" evidence="1">
    <location>
        <begin position="18"/>
        <end position="105"/>
    </location>
</feature>
<evidence type="ECO:0000313" key="3">
    <source>
        <dbReference type="RefSeq" id="XP_052757352.1"/>
    </source>
</evidence>
<sequence length="2047" mass="229576">MTKMLSSHITKLNHPLKEIRERAFKLLKAKLELGWKLEDELSNTREMLEALLAWFHSQQQPTLQQEVMQLLHTIIKTKAGTYICKEFGIENILSSLDQVKGKIDDNTLEIYEDVIETLRFLNTVESEENVRVPRLILPSGSSLESDDASSCSGYYNLGQNFQSSKETSVSNEEMENNTTDLTKTTEGIRILLFPWVELSQSDLKTLILIEDALRLLKSTRRCCRFIRDVFLRDFPPEIFLNRPRIIKSLLSMLEGVNGGGPGEALQVLLYITRALRKRLLQFSSLDLTYETNKFSVENKELDDNINIELEHITSGDGVLHMPDEEDGLAALIQLSTPIYTLDTLQSVLSTMARSVVLVNPVEKTEVLDLKELNIRLSLVECLVKFLIDCVSDSFWSIDHNSKILRDISHKSCMIMRLLGDLLMKYRKSFSEDSSRKHHRVAWLRLVQCAENLLSWAQESAMPPSSLVLALQIAQLDSGLQLLYPEISRKIAIALQNARTSVDQEHKSKYRELIKLFSCMEDAVQFMKNKSTCRDTKRVLTCIKKSLPVLELHLSETYLKDVGNILLNKVKDFNLNDNDWSVARSIALKLMAHKLDWVRAKFYIMMADMVKLVLVSDDVQQLDNENRLMLLCDVEILTEICCHGLSSKIKEVESSASDIMLYLLRGRLVLSESCWWRLLASLLPVLPLLHVYAAHDTQLGQAIWKSLEAEIANCMGVPDADALWGRVRLLFVRCVAIQLEAAQYICHSLDDEKYLPPKEALRSDVLLNALRRVEVNDFNIDSSSSPSKTPQTTGLLQILDVLKQDLVLDEDGALLRSHSGRMALEPSLRRSTLQQLAVMMRQQELHDTFLQHDGLSLTVAILRLSLMVDDYLAFPECAISCVSILNSVCFASRHNLMKIPDLATLLIRVILVFPAHESVVAMSAQVLSLTAWAGFALQELSERRRVPALPAAVYQRTVLPFVASTYWHTSPNAEHSSIEWLLSEESWRAAIRVRWWCSYYNGVARLLRGPLSPSQDAPPAPLSLRPTPSDLCALQAACPLRAASDTLLALENATSHRQVNDALNVLESYLNLLPSSCVTGAELAALPWHHTRRFLAAPPASSRDSTLLIALMQFILVYMDNVPSDPATMSWIKSYFIGSDSVVISLLSRDQLHPQQTPQENIEVTQLHVHIVKVILRCVMLLEYDDYDSGKLESLLKILLACLEKIDLKNFHMLGYLNELMRCIRYVLNSRYCKLSEDTLLQCLQVMTRTLSGCAAGGGCKGQACRLDALLGLLALMRQIHEEQIPVQRWCDCWTEEVMRAVASCGSGACACLRAAALQLMTCVLHHVQLLPHLLQAIPEESLSLYACRIFCEQHEANVVRAAAGNLLAAIAARSSPHSDVYELEVLEQMKENSFLENCVEILIDFCNEKQYKNYLELNVPLSVLERRAELEVRAQKCGDVRILLTTARPSGRPPPTAELVTALADVVHNTSAFTQCPVQAWNEQGLYRLLFRCASWRGAGDAHVSIQKVRAAASRALASAATHKSVRASLAATKDCLFGLLTSLTPLVEDEFDVYTIQARAQGLLLLGSLLTERSASDTVWYELRDRQSIPFFSLLLQSLQSDEIEFQTAGLYCLSQLTESAAHKKHPDKSKDKSWIEFFDNIKSPYTLGPLSERSGAGDGLTNDCRPEYMAEELCKAVIHIYLKSSLEMKKYQTSQNEAWVRVCICAARLMGASARARQYGAHRRLPHALSLTLHALRDHLSIVGKPVDFIRNADRNPVLHTLYWLLIVIDCQMLNCVAAKEAFVEDNLTVSLCRLWPWCMMTERLRFTIMHLLYTFVNNCPKAWSAMCVCVSGRSAAGEACALAAREATLATRPARAAARASHAPHALLLLCMATLRRILSHHQCRSIFIKSEVLSSVHKVWWRWRACAAWARLCEALARHADGAAALLVLPARPPPAAHVRSQLAPALAHAAAHHRHVFLQSPDLLEFLSGTLLTGDTEELVSAARAVWALAANNHKAKLQLRSAGVVAAVYSALQRLQRGQSDPAAQRALQLLTYTNNILQTP</sequence>
<dbReference type="PANTHER" id="PTHR31691">
    <property type="entry name" value="ROTATIN"/>
    <property type="match status" value="1"/>
</dbReference>
<organism evidence="2 3">
    <name type="scientific">Galleria mellonella</name>
    <name type="common">Greater wax moth</name>
    <dbReference type="NCBI Taxonomy" id="7137"/>
    <lineage>
        <taxon>Eukaryota</taxon>
        <taxon>Metazoa</taxon>
        <taxon>Ecdysozoa</taxon>
        <taxon>Arthropoda</taxon>
        <taxon>Hexapoda</taxon>
        <taxon>Insecta</taxon>
        <taxon>Pterygota</taxon>
        <taxon>Neoptera</taxon>
        <taxon>Endopterygota</taxon>
        <taxon>Lepidoptera</taxon>
        <taxon>Glossata</taxon>
        <taxon>Ditrysia</taxon>
        <taxon>Pyraloidea</taxon>
        <taxon>Pyralidae</taxon>
        <taxon>Galleriinae</taxon>
        <taxon>Galleria</taxon>
    </lineage>
</organism>
<protein>
    <submittedName>
        <fullName evidence="3">Rotatin-like isoform X1</fullName>
    </submittedName>
</protein>
<gene>
    <name evidence="3" type="primary">LOC113517379</name>
</gene>
<dbReference type="InterPro" id="IPR029249">
    <property type="entry name" value="Rotatin_N"/>
</dbReference>
<evidence type="ECO:0000259" key="1">
    <source>
        <dbReference type="Pfam" id="PF14726"/>
    </source>
</evidence>
<dbReference type="PANTHER" id="PTHR31691:SF1">
    <property type="entry name" value="ROTATIN"/>
    <property type="match status" value="1"/>
</dbReference>
<dbReference type="InterPro" id="IPR016024">
    <property type="entry name" value="ARM-type_fold"/>
</dbReference>
<name>A0ABM3N176_GALME</name>
<keyword evidence="2" id="KW-1185">Reference proteome</keyword>
<dbReference type="InterPro" id="IPR030791">
    <property type="entry name" value="Rotatin"/>
</dbReference>
<dbReference type="GeneID" id="113517379"/>
<reference evidence="3" key="1">
    <citation type="submission" date="2025-08" db="UniProtKB">
        <authorList>
            <consortium name="RefSeq"/>
        </authorList>
    </citation>
    <scope>IDENTIFICATION</scope>
    <source>
        <tissue evidence="3">Whole larvae</tissue>
    </source>
</reference>
<accession>A0ABM3N176</accession>
<proteinExistence type="predicted"/>
<dbReference type="SUPFAM" id="SSF48371">
    <property type="entry name" value="ARM repeat"/>
    <property type="match status" value="1"/>
</dbReference>
<dbReference type="RefSeq" id="XP_052757352.1">
    <property type="nucleotide sequence ID" value="XM_052901392.1"/>
</dbReference>
<evidence type="ECO:0000313" key="2">
    <source>
        <dbReference type="Proteomes" id="UP001652740"/>
    </source>
</evidence>